<keyword evidence="2" id="KW-1133">Transmembrane helix</keyword>
<keyword evidence="2" id="KW-0812">Transmembrane</keyword>
<dbReference type="Proteomes" id="UP001165083">
    <property type="component" value="Unassembled WGS sequence"/>
</dbReference>
<keyword evidence="2" id="KW-0472">Membrane</keyword>
<comment type="caution">
    <text evidence="3">The sequence shown here is derived from an EMBL/GenBank/DDBJ whole genome shotgun (WGS) entry which is preliminary data.</text>
</comment>
<gene>
    <name evidence="3" type="ORF">Plil01_000399500</name>
</gene>
<reference evidence="3" key="1">
    <citation type="submission" date="2023-04" db="EMBL/GenBank/DDBJ databases">
        <title>Phytophthora lilii NBRC 32176.</title>
        <authorList>
            <person name="Ichikawa N."/>
            <person name="Sato H."/>
            <person name="Tonouchi N."/>
        </authorList>
    </citation>
    <scope>NUCLEOTIDE SEQUENCE</scope>
    <source>
        <strain evidence="3">NBRC 32176</strain>
    </source>
</reference>
<evidence type="ECO:0000313" key="3">
    <source>
        <dbReference type="EMBL" id="GMF13530.1"/>
    </source>
</evidence>
<dbReference type="AlphaFoldDB" id="A0A9W6THV1"/>
<proteinExistence type="predicted"/>
<dbReference type="OrthoDB" id="111009at2759"/>
<protein>
    <submittedName>
        <fullName evidence="3">Unnamed protein product</fullName>
    </submittedName>
</protein>
<feature type="transmembrane region" description="Helical" evidence="2">
    <location>
        <begin position="104"/>
        <end position="127"/>
    </location>
</feature>
<evidence type="ECO:0000256" key="1">
    <source>
        <dbReference type="SAM" id="MobiDB-lite"/>
    </source>
</evidence>
<feature type="region of interest" description="Disordered" evidence="1">
    <location>
        <begin position="199"/>
        <end position="218"/>
    </location>
</feature>
<organism evidence="3 4">
    <name type="scientific">Phytophthora lilii</name>
    <dbReference type="NCBI Taxonomy" id="2077276"/>
    <lineage>
        <taxon>Eukaryota</taxon>
        <taxon>Sar</taxon>
        <taxon>Stramenopiles</taxon>
        <taxon>Oomycota</taxon>
        <taxon>Peronosporomycetes</taxon>
        <taxon>Peronosporales</taxon>
        <taxon>Peronosporaceae</taxon>
        <taxon>Phytophthora</taxon>
    </lineage>
</organism>
<evidence type="ECO:0000256" key="2">
    <source>
        <dbReference type="SAM" id="Phobius"/>
    </source>
</evidence>
<evidence type="ECO:0000313" key="4">
    <source>
        <dbReference type="Proteomes" id="UP001165083"/>
    </source>
</evidence>
<accession>A0A9W6THV1</accession>
<feature type="transmembrane region" description="Helical" evidence="2">
    <location>
        <begin position="16"/>
        <end position="38"/>
    </location>
</feature>
<keyword evidence="4" id="KW-1185">Reference proteome</keyword>
<dbReference type="EMBL" id="BSXW01000160">
    <property type="protein sequence ID" value="GMF13530.1"/>
    <property type="molecule type" value="Genomic_DNA"/>
</dbReference>
<feature type="transmembrane region" description="Helical" evidence="2">
    <location>
        <begin position="147"/>
        <end position="168"/>
    </location>
</feature>
<sequence length="218" mass="23616">MPDSDAKAVLERAARVLVFLVLNYVLASTGFVVILFGVAFSLGSLALCCLGVVVFQGLLYLAPLLARLDVALHNFVEPVEHKLYGQIPHYGDSEASMAKPSLAVLLYFSTAKLGVGVLSAMVVVIPFSMPIHALTSPPFRAEYFSEGWFNLSAFLVVATALLVSGFVAMPHVARLSCVTTRLLCREVFSSIYTRDYVPSAPEEPPMPSYGTKQPTQQV</sequence>
<name>A0A9W6THV1_9STRA</name>
<feature type="transmembrane region" description="Helical" evidence="2">
    <location>
        <begin position="44"/>
        <end position="66"/>
    </location>
</feature>